<protein>
    <submittedName>
        <fullName evidence="4">Triple helix repeat-containing collagen</fullName>
    </submittedName>
</protein>
<dbReference type="NCBIfam" id="TIGR02276">
    <property type="entry name" value="beta_rpt_yvtn"/>
    <property type="match status" value="1"/>
</dbReference>
<dbReference type="InterPro" id="IPR011048">
    <property type="entry name" value="Haem_d1_sf"/>
</dbReference>
<accession>A0A0U1NUH7</accession>
<dbReference type="InterPro" id="IPR015943">
    <property type="entry name" value="WD40/YVTN_repeat-like_dom_sf"/>
</dbReference>
<dbReference type="SUPFAM" id="SSF51004">
    <property type="entry name" value="C-terminal (heme d1) domain of cytochrome cd1-nitrite reductase"/>
    <property type="match status" value="1"/>
</dbReference>
<evidence type="ECO:0000313" key="5">
    <source>
        <dbReference type="Proteomes" id="UP000199087"/>
    </source>
</evidence>
<feature type="signal peptide" evidence="2">
    <location>
        <begin position="1"/>
        <end position="24"/>
    </location>
</feature>
<dbReference type="Pfam" id="PF03640">
    <property type="entry name" value="Lipoprotein_15"/>
    <property type="match status" value="2"/>
</dbReference>
<dbReference type="AlphaFoldDB" id="A0A0U1NUH7"/>
<dbReference type="PANTHER" id="PTHR47197:SF3">
    <property type="entry name" value="DIHYDRO-HEME D1 DEHYDROGENASE"/>
    <property type="match status" value="1"/>
</dbReference>
<keyword evidence="4" id="KW-0176">Collagen</keyword>
<dbReference type="STRING" id="1499688.BN000_01314"/>
<evidence type="ECO:0000313" key="4">
    <source>
        <dbReference type="EMBL" id="CRK81412.1"/>
    </source>
</evidence>
<feature type="domain" description="YNCE-like beta-propeller" evidence="3">
    <location>
        <begin position="30"/>
        <end position="303"/>
    </location>
</feature>
<dbReference type="PANTHER" id="PTHR47197">
    <property type="entry name" value="PROTEIN NIRF"/>
    <property type="match status" value="1"/>
</dbReference>
<dbReference type="RefSeq" id="WP_245640336.1">
    <property type="nucleotide sequence ID" value="NZ_CVRB01000001.1"/>
</dbReference>
<organism evidence="4 5">
    <name type="scientific">Neobacillus massiliamazoniensis</name>
    <dbReference type="NCBI Taxonomy" id="1499688"/>
    <lineage>
        <taxon>Bacteria</taxon>
        <taxon>Bacillati</taxon>
        <taxon>Bacillota</taxon>
        <taxon>Bacilli</taxon>
        <taxon>Bacillales</taxon>
        <taxon>Bacillaceae</taxon>
        <taxon>Neobacillus</taxon>
    </lineage>
</organism>
<dbReference type="InterPro" id="IPR051200">
    <property type="entry name" value="Host-pathogen_enzymatic-act"/>
</dbReference>
<reference evidence="5" key="1">
    <citation type="submission" date="2015-05" db="EMBL/GenBank/DDBJ databases">
        <authorList>
            <person name="Urmite Genomes"/>
        </authorList>
    </citation>
    <scope>NUCLEOTIDE SEQUENCE [LARGE SCALE GENOMIC DNA]</scope>
    <source>
        <strain evidence="5">LF1</strain>
    </source>
</reference>
<gene>
    <name evidence="4" type="ORF">BN000_01314</name>
</gene>
<dbReference type="Proteomes" id="UP000199087">
    <property type="component" value="Unassembled WGS sequence"/>
</dbReference>
<evidence type="ECO:0000256" key="2">
    <source>
        <dbReference type="SAM" id="SignalP"/>
    </source>
</evidence>
<dbReference type="InterPro" id="IPR048433">
    <property type="entry name" value="YNCE-like_beta-prop"/>
</dbReference>
<name>A0A0U1NUH7_9BACI</name>
<dbReference type="InterPro" id="IPR011964">
    <property type="entry name" value="YVTN_b-propeller_repeat"/>
</dbReference>
<keyword evidence="1 2" id="KW-0732">Signal</keyword>
<dbReference type="Pfam" id="PF21783">
    <property type="entry name" value="YNCE"/>
    <property type="match status" value="1"/>
</dbReference>
<sequence precursor="true">MEKLKGMLLAVLLFVFILPAASLASSNETKTSTDVKGFDSNITNNSLAVSPDEETAVVSDSREQSLLVYDLKKGTLRKEIKGFVTPRNIVFVDGGSEFVVSDSTLGTLRFYNTKTLKLKDEVVVGPGAFGTAVSPDGRTMYVNNQAHSTVTIVDLETHKPISVITGFAQPRQGIVVSPDGAYVHVTNFLGDKVSVVDTAAKQIVREITGFSKIRAISVTPDGGTLYAANSGRNSISAVDISQGKIVDEIQVGQDPYGAALSPDGKILFASNKLDNTINVITVPDNRVIGTINGFNEPRQAITFSKDSKRAYVLNHDLSISLVDVDTRTITKTIQEDRHDKVDPYKLQVLKSEKVGNYLADSKGMTLYYFTKDKPGVSNCTGKCLEIWPPFHAENIKVSGGFHHSDFGTITREDGQKQTTYKGYPLYYFSKDLQAGDINGQGVNNIWFVLNKNFER</sequence>
<evidence type="ECO:0000256" key="1">
    <source>
        <dbReference type="ARBA" id="ARBA00022729"/>
    </source>
</evidence>
<dbReference type="EMBL" id="CVRB01000001">
    <property type="protein sequence ID" value="CRK81412.1"/>
    <property type="molecule type" value="Genomic_DNA"/>
</dbReference>
<feature type="chain" id="PRO_5038441832" evidence="2">
    <location>
        <begin position="25"/>
        <end position="455"/>
    </location>
</feature>
<proteinExistence type="predicted"/>
<dbReference type="InterPro" id="IPR005297">
    <property type="entry name" value="Lipoprotein_repeat"/>
</dbReference>
<evidence type="ECO:0000259" key="3">
    <source>
        <dbReference type="Pfam" id="PF21783"/>
    </source>
</evidence>
<keyword evidence="5" id="KW-1185">Reference proteome</keyword>
<dbReference type="Gene3D" id="2.130.10.10">
    <property type="entry name" value="YVTN repeat-like/Quinoprotein amine dehydrogenase"/>
    <property type="match status" value="2"/>
</dbReference>